<evidence type="ECO:0000313" key="4">
    <source>
        <dbReference type="Proteomes" id="UP001501243"/>
    </source>
</evidence>
<comment type="caution">
    <text evidence="3">The sequence shown here is derived from an EMBL/GenBank/DDBJ whole genome shotgun (WGS) entry which is preliminary data.</text>
</comment>
<dbReference type="EMBL" id="BAABGQ010000012">
    <property type="protein sequence ID" value="GAA4508664.1"/>
    <property type="molecule type" value="Genomic_DNA"/>
</dbReference>
<keyword evidence="2" id="KW-0812">Transmembrane</keyword>
<dbReference type="Proteomes" id="UP001501243">
    <property type="component" value="Unassembled WGS sequence"/>
</dbReference>
<feature type="transmembrane region" description="Helical" evidence="2">
    <location>
        <begin position="19"/>
        <end position="39"/>
    </location>
</feature>
<evidence type="ECO:0000256" key="1">
    <source>
        <dbReference type="SAM" id="MobiDB-lite"/>
    </source>
</evidence>
<organism evidence="3 4">
    <name type="scientific">Hymenobacter ginsengisoli</name>
    <dbReference type="NCBI Taxonomy" id="1051626"/>
    <lineage>
        <taxon>Bacteria</taxon>
        <taxon>Pseudomonadati</taxon>
        <taxon>Bacteroidota</taxon>
        <taxon>Cytophagia</taxon>
        <taxon>Cytophagales</taxon>
        <taxon>Hymenobacteraceae</taxon>
        <taxon>Hymenobacter</taxon>
    </lineage>
</organism>
<reference evidence="4" key="1">
    <citation type="journal article" date="2019" name="Int. J. Syst. Evol. Microbiol.">
        <title>The Global Catalogue of Microorganisms (GCM) 10K type strain sequencing project: providing services to taxonomists for standard genome sequencing and annotation.</title>
        <authorList>
            <consortium name="The Broad Institute Genomics Platform"/>
            <consortium name="The Broad Institute Genome Sequencing Center for Infectious Disease"/>
            <person name="Wu L."/>
            <person name="Ma J."/>
        </authorList>
    </citation>
    <scope>NUCLEOTIDE SEQUENCE [LARGE SCALE GENOMIC DNA]</scope>
    <source>
        <strain evidence="4">JCM 17841</strain>
    </source>
</reference>
<feature type="compositionally biased region" description="Pro residues" evidence="1">
    <location>
        <begin position="100"/>
        <end position="112"/>
    </location>
</feature>
<evidence type="ECO:0008006" key="5">
    <source>
        <dbReference type="Google" id="ProtNLM"/>
    </source>
</evidence>
<name>A0ABP8QQE6_9BACT</name>
<keyword evidence="2" id="KW-0472">Membrane</keyword>
<keyword evidence="2" id="KW-1133">Transmembrane helix</keyword>
<feature type="transmembrane region" description="Helical" evidence="2">
    <location>
        <begin position="45"/>
        <end position="68"/>
    </location>
</feature>
<evidence type="ECO:0000313" key="3">
    <source>
        <dbReference type="EMBL" id="GAA4508664.1"/>
    </source>
</evidence>
<proteinExistence type="predicted"/>
<gene>
    <name evidence="3" type="ORF">GCM10023172_41130</name>
</gene>
<evidence type="ECO:0000256" key="2">
    <source>
        <dbReference type="SAM" id="Phobius"/>
    </source>
</evidence>
<keyword evidence="4" id="KW-1185">Reference proteome</keyword>
<dbReference type="Pfam" id="PF11297">
    <property type="entry name" value="DUF3098"/>
    <property type="match status" value="1"/>
</dbReference>
<protein>
    <recommendedName>
        <fullName evidence="5">DUF3098 domain-containing protein</fullName>
    </recommendedName>
</protein>
<dbReference type="RefSeq" id="WP_208132081.1">
    <property type="nucleotide sequence ID" value="NZ_BAABGQ010000012.1"/>
</dbReference>
<feature type="region of interest" description="Disordered" evidence="1">
    <location>
        <begin position="79"/>
        <end position="120"/>
    </location>
</feature>
<dbReference type="InterPro" id="IPR021448">
    <property type="entry name" value="DUF3098"/>
</dbReference>
<sequence length="120" mass="12599">MQPTTPAPRFAFGPRNFRLMWLGLAVLAVGFITMMLDGADYGEGFLGLTLGPILLFVGFGIEFAAIMVRSNPGEEVPVAPAPTPLAEAAQPLTQPVASMPAPPTAPVAPRPAKPAYKRPS</sequence>
<accession>A0ABP8QQE6</accession>